<reference evidence="1" key="2">
    <citation type="submission" date="2024-01" db="EMBL/GenBank/DDBJ databases">
        <authorList>
            <person name="Zhang X.-A."/>
            <person name="Zhang J.-T."/>
            <person name="Hu Z.-Y."/>
            <person name="Liu W."/>
        </authorList>
    </citation>
    <scope>NUCLEOTIDE SEQUENCE</scope>
    <source>
        <strain evidence="1">Sedore_14</strain>
    </source>
</reference>
<evidence type="ECO:0000313" key="1">
    <source>
        <dbReference type="EMBL" id="WZI33454.1"/>
    </source>
</evidence>
<dbReference type="EMBL" id="PP272717">
    <property type="protein sequence ID" value="WZI33454.1"/>
    <property type="molecule type" value="Genomic_RNA"/>
</dbReference>
<sequence>MEIIKRGQLQSKRYWNLTMSGKVGMNLNLSRLDFKRPMDIIPKYNDIVYSSTNRQLSLIERGYKTNPNKVAFVKVDHSRHHDFIHLVGDSNLRFMLADVCCNVSEHYCGAMHLVLDNRNVVDIASRPQLCGIDNVKVPCGVRHFRIQNLFEKDDVFEVKGTHFRKCICSREVMTRAEVRVNDQFNSFFHIPIFSFCAYDHLTVIINHNTNKHCKICGFQIQYLEASEGFTGGPVGKLINPKNKTCLMCSPWREICKEMRFHGYKFIDHKYHTEQLSTYLSNIGTVDCKLNFQLNLLEDYNKELSTFEYSFEIIE</sequence>
<accession>A0AB38ZK52</accession>
<organism evidence="1">
    <name type="scientific">Crocidura shantungensis seadorna-like virus 2</name>
    <dbReference type="NCBI Taxonomy" id="3139546"/>
    <lineage>
        <taxon>Viruses</taxon>
        <taxon>Riboviria</taxon>
        <taxon>Orthornavirae</taxon>
        <taxon>Duplornaviricota</taxon>
        <taxon>Resentoviricetes</taxon>
        <taxon>Reovirales</taxon>
        <taxon>Sedoreoviridae</taxon>
    </lineage>
</organism>
<protein>
    <submittedName>
        <fullName evidence="1">NSP1</fullName>
    </submittedName>
</protein>
<reference evidence="1" key="1">
    <citation type="journal article" date="2024" name="NPJ Biofilms Microbiomes">
        <title>Decoding the RNA viromes in shrew lungs along the eastern coast of China.</title>
        <authorList>
            <person name="Zhang J.T."/>
            <person name="Hu Z.Y."/>
            <person name="Tang F."/>
            <person name="Liu Y.T."/>
            <person name="Tan W.L."/>
            <person name="Ma X.F."/>
            <person name="Zhang Y.F."/>
            <person name="Si G.Q."/>
            <person name="Zhang L."/>
            <person name="Zhang M.Q."/>
            <person name="Peng C."/>
            <person name="Fu B.K."/>
            <person name="Fang L.Q."/>
            <person name="Zhang X.A."/>
            <person name="Liu W."/>
        </authorList>
    </citation>
    <scope>NUCLEOTIDE SEQUENCE</scope>
    <source>
        <strain evidence="1">Sedore_14</strain>
    </source>
</reference>
<name>A0AB38ZK52_9REOV</name>
<proteinExistence type="predicted"/>